<evidence type="ECO:0000256" key="1">
    <source>
        <dbReference type="SAM" id="SignalP"/>
    </source>
</evidence>
<feature type="chain" id="PRO_5024932642" evidence="1">
    <location>
        <begin position="24"/>
        <end position="68"/>
    </location>
</feature>
<dbReference type="EMBL" id="ML736322">
    <property type="protein sequence ID" value="KAE8373247.1"/>
    <property type="molecule type" value="Genomic_DNA"/>
</dbReference>
<protein>
    <submittedName>
        <fullName evidence="2">Uncharacterized protein</fullName>
    </submittedName>
</protein>
<keyword evidence="3" id="KW-1185">Reference proteome</keyword>
<sequence length="68" mass="6955">MAPTMSLIILAVAPWSLIHCVTAGVISPSWIPTGSGITTSSHASSSYPGTATLDPSMLLTPAANNFKL</sequence>
<dbReference type="Proteomes" id="UP000326198">
    <property type="component" value="Unassembled WGS sequence"/>
</dbReference>
<dbReference type="AlphaFoldDB" id="A0A5N7ATQ8"/>
<accession>A0A5N7ATQ8</accession>
<proteinExistence type="predicted"/>
<name>A0A5N7ATQ8_9EURO</name>
<reference evidence="2 3" key="1">
    <citation type="submission" date="2019-04" db="EMBL/GenBank/DDBJ databases">
        <title>Friends and foes A comparative genomics studyof 23 Aspergillus species from section Flavi.</title>
        <authorList>
            <consortium name="DOE Joint Genome Institute"/>
            <person name="Kjaerbolling I."/>
            <person name="Vesth T."/>
            <person name="Frisvad J.C."/>
            <person name="Nybo J.L."/>
            <person name="Theobald S."/>
            <person name="Kildgaard S."/>
            <person name="Isbrandt T."/>
            <person name="Kuo A."/>
            <person name="Sato A."/>
            <person name="Lyhne E.K."/>
            <person name="Kogle M.E."/>
            <person name="Wiebenga A."/>
            <person name="Kun R.S."/>
            <person name="Lubbers R.J."/>
            <person name="Makela M.R."/>
            <person name="Barry K."/>
            <person name="Chovatia M."/>
            <person name="Clum A."/>
            <person name="Daum C."/>
            <person name="Haridas S."/>
            <person name="He G."/>
            <person name="LaButti K."/>
            <person name="Lipzen A."/>
            <person name="Mondo S."/>
            <person name="Riley R."/>
            <person name="Salamov A."/>
            <person name="Simmons B.A."/>
            <person name="Magnuson J.K."/>
            <person name="Henrissat B."/>
            <person name="Mortensen U.H."/>
            <person name="Larsen T.O."/>
            <person name="Devries R.P."/>
            <person name="Grigoriev I.V."/>
            <person name="Machida M."/>
            <person name="Baker S.E."/>
            <person name="Andersen M.R."/>
        </authorList>
    </citation>
    <scope>NUCLEOTIDE SEQUENCE [LARGE SCALE GENOMIC DNA]</scope>
    <source>
        <strain evidence="2 3">IBT 29228</strain>
    </source>
</reference>
<evidence type="ECO:0000313" key="2">
    <source>
        <dbReference type="EMBL" id="KAE8373247.1"/>
    </source>
</evidence>
<gene>
    <name evidence="2" type="ORF">BDV26DRAFT_73079</name>
</gene>
<feature type="signal peptide" evidence="1">
    <location>
        <begin position="1"/>
        <end position="23"/>
    </location>
</feature>
<dbReference type="OrthoDB" id="4511172at2759"/>
<evidence type="ECO:0000313" key="3">
    <source>
        <dbReference type="Proteomes" id="UP000326198"/>
    </source>
</evidence>
<keyword evidence="1" id="KW-0732">Signal</keyword>
<organism evidence="2 3">
    <name type="scientific">Aspergillus bertholletiae</name>
    <dbReference type="NCBI Taxonomy" id="1226010"/>
    <lineage>
        <taxon>Eukaryota</taxon>
        <taxon>Fungi</taxon>
        <taxon>Dikarya</taxon>
        <taxon>Ascomycota</taxon>
        <taxon>Pezizomycotina</taxon>
        <taxon>Eurotiomycetes</taxon>
        <taxon>Eurotiomycetidae</taxon>
        <taxon>Eurotiales</taxon>
        <taxon>Aspergillaceae</taxon>
        <taxon>Aspergillus</taxon>
        <taxon>Aspergillus subgen. Circumdati</taxon>
    </lineage>
</organism>